<name>A0A939JKP1_9ACTN</name>
<dbReference type="InterPro" id="IPR001173">
    <property type="entry name" value="Glyco_trans_2-like"/>
</dbReference>
<dbReference type="AlphaFoldDB" id="A0A939JKP1"/>
<dbReference type="Gene3D" id="3.90.550.10">
    <property type="entry name" value="Spore Coat Polysaccharide Biosynthesis Protein SpsA, Chain A"/>
    <property type="match status" value="1"/>
</dbReference>
<dbReference type="GO" id="GO:0016758">
    <property type="term" value="F:hexosyltransferase activity"/>
    <property type="evidence" value="ECO:0007669"/>
    <property type="project" value="UniProtKB-ARBA"/>
</dbReference>
<dbReference type="InterPro" id="IPR054028">
    <property type="entry name" value="TarS/TarP_linker"/>
</dbReference>
<dbReference type="Proteomes" id="UP000664167">
    <property type="component" value="Unassembled WGS sequence"/>
</dbReference>
<dbReference type="RefSeq" id="WP_206966351.1">
    <property type="nucleotide sequence ID" value="NZ_BAAAJJ010000001.1"/>
</dbReference>
<organism evidence="3 4">
    <name type="scientific">Streptomyces beijiangensis</name>
    <dbReference type="NCBI Taxonomy" id="163361"/>
    <lineage>
        <taxon>Bacteria</taxon>
        <taxon>Bacillati</taxon>
        <taxon>Actinomycetota</taxon>
        <taxon>Actinomycetes</taxon>
        <taxon>Kitasatosporales</taxon>
        <taxon>Streptomycetaceae</taxon>
        <taxon>Streptomyces</taxon>
    </lineage>
</organism>
<evidence type="ECO:0000313" key="4">
    <source>
        <dbReference type="Proteomes" id="UP000664167"/>
    </source>
</evidence>
<dbReference type="CDD" id="cd00761">
    <property type="entry name" value="Glyco_tranf_GTA_type"/>
    <property type="match status" value="1"/>
</dbReference>
<comment type="caution">
    <text evidence="3">The sequence shown here is derived from an EMBL/GenBank/DDBJ whole genome shotgun (WGS) entry which is preliminary data.</text>
</comment>
<sequence length="545" mass="59959">MVQGSSDQSALRASIVVPVYNAGEYIESSADSLLRQSIGTDQYEVIYVNDGSTDDSGEKLDKLAAAHPHVRVHHQENSGWPGKPRNVGVRLSRGAYVQFVDQDDSLGMEALERLCALGERNRADVVLGKVAGTMQAPSSVFAENVEVCTADDHPLMESLTPHKMFRRSFLLDNGIEFPEGRVRLEDQLFMARAYVAAERVSVLADYPCYYWMRREDRGNNSSARIGLSYFEDLRKVIHAVKAGTGPGEQRDKMLRRTYRVELLTHVSEARVLSGAPWVQERYETIRELVADEFAPGVAEGLAPLARLRAQLLEEGRLDALMALAERTKEIRPLAEVGRLRWRDGVLSAPLRLALRHADGSPVTLVERDGRLLLDPALLDGVPGLDEWDVGDPLRGAFGRLLLKDRQRPTGWFPDPKGLRVVVEDAGPGRKQVVVTGNLEIDPLVAAGGGPLERGVYDIQASFQLLGIGRSARITGGPPSAPTAAGTTRAGGTAAIPYWTAGGQLALDIGEFYQRMDSVRRRRWAARIPAQVRRPLGRVLRAVKRS</sequence>
<evidence type="ECO:0000313" key="3">
    <source>
        <dbReference type="EMBL" id="MBO0515495.1"/>
    </source>
</evidence>
<reference evidence="3" key="1">
    <citation type="submission" date="2021-03" db="EMBL/GenBank/DDBJ databases">
        <title>Streptomyces poriferae sp. nov., a novel marine sponge-derived Actinobacteria species with anti-MRSA activity.</title>
        <authorList>
            <person name="Sandoval-Powers M."/>
            <person name="Kralova S."/>
            <person name="Nguyen G.-S."/>
            <person name="Fawwal D."/>
            <person name="Degnes K."/>
            <person name="Klinkenberg G."/>
            <person name="Sletta H."/>
            <person name="Wentzel A."/>
            <person name="Liles M.R."/>
        </authorList>
    </citation>
    <scope>NUCLEOTIDE SEQUENCE</scope>
    <source>
        <strain evidence="3">DSM 41794</strain>
    </source>
</reference>
<accession>A0A939JKP1</accession>
<dbReference type="Pfam" id="PF22181">
    <property type="entry name" value="TarS_linker"/>
    <property type="match status" value="1"/>
</dbReference>
<feature type="domain" description="TarS/TarP linker" evidence="2">
    <location>
        <begin position="228"/>
        <end position="324"/>
    </location>
</feature>
<protein>
    <submittedName>
        <fullName evidence="3">Glycosyltransferase</fullName>
    </submittedName>
</protein>
<dbReference type="Pfam" id="PF00535">
    <property type="entry name" value="Glycos_transf_2"/>
    <property type="match status" value="1"/>
</dbReference>
<proteinExistence type="predicted"/>
<dbReference type="PANTHER" id="PTHR22916">
    <property type="entry name" value="GLYCOSYLTRANSFERASE"/>
    <property type="match status" value="1"/>
</dbReference>
<evidence type="ECO:0000259" key="1">
    <source>
        <dbReference type="Pfam" id="PF00535"/>
    </source>
</evidence>
<dbReference type="InterPro" id="IPR029044">
    <property type="entry name" value="Nucleotide-diphossugar_trans"/>
</dbReference>
<dbReference type="EMBL" id="JAFLRJ010000292">
    <property type="protein sequence ID" value="MBO0515495.1"/>
    <property type="molecule type" value="Genomic_DNA"/>
</dbReference>
<feature type="domain" description="Glycosyltransferase 2-like" evidence="1">
    <location>
        <begin position="14"/>
        <end position="132"/>
    </location>
</feature>
<gene>
    <name evidence="3" type="ORF">J0695_27420</name>
</gene>
<dbReference type="PANTHER" id="PTHR22916:SF3">
    <property type="entry name" value="UDP-GLCNAC:BETAGAL BETA-1,3-N-ACETYLGLUCOSAMINYLTRANSFERASE-LIKE PROTEIN 1"/>
    <property type="match status" value="1"/>
</dbReference>
<dbReference type="SUPFAM" id="SSF53448">
    <property type="entry name" value="Nucleotide-diphospho-sugar transferases"/>
    <property type="match status" value="1"/>
</dbReference>
<evidence type="ECO:0000259" key="2">
    <source>
        <dbReference type="Pfam" id="PF22181"/>
    </source>
</evidence>
<keyword evidence="4" id="KW-1185">Reference proteome</keyword>